<protein>
    <submittedName>
        <fullName evidence="1">Uncharacterized protein</fullName>
    </submittedName>
</protein>
<proteinExistence type="predicted"/>
<reference evidence="2" key="1">
    <citation type="submission" date="2017-10" db="EMBL/GenBank/DDBJ databases">
        <authorList>
            <person name="Regsiter A."/>
            <person name="William W."/>
        </authorList>
    </citation>
    <scope>NUCLEOTIDE SEQUENCE [LARGE SCALE GENOMIC DNA]</scope>
</reference>
<dbReference type="EMBL" id="LT962688">
    <property type="protein sequence ID" value="SOR32481.1"/>
    <property type="molecule type" value="Genomic_DNA"/>
</dbReference>
<accession>A0A2N9AYT6</accession>
<gene>
    <name evidence="1" type="ORF">TK0001_5922</name>
</gene>
<name>A0A2N9AYT6_METEX</name>
<sequence length="68" mass="7377">MLFAPDLSGIESYRIKPAVPAPFLECRIKVHSHSPRAVSALAVRRFVSNAPGRGPIATRASCFPRSSQ</sequence>
<dbReference type="AlphaFoldDB" id="A0A2N9AYT6"/>
<organism evidence="1 2">
    <name type="scientific">Methylorubrum extorquens</name>
    <name type="common">Methylobacterium dichloromethanicum</name>
    <name type="synonym">Methylobacterium extorquens</name>
    <dbReference type="NCBI Taxonomy" id="408"/>
    <lineage>
        <taxon>Bacteria</taxon>
        <taxon>Pseudomonadati</taxon>
        <taxon>Pseudomonadota</taxon>
        <taxon>Alphaproteobacteria</taxon>
        <taxon>Hyphomicrobiales</taxon>
        <taxon>Methylobacteriaceae</taxon>
        <taxon>Methylorubrum</taxon>
    </lineage>
</organism>
<evidence type="ECO:0000313" key="1">
    <source>
        <dbReference type="EMBL" id="SOR32481.1"/>
    </source>
</evidence>
<dbReference type="Proteomes" id="UP000233769">
    <property type="component" value="Chromosome tk0001"/>
</dbReference>
<evidence type="ECO:0000313" key="2">
    <source>
        <dbReference type="Proteomes" id="UP000233769"/>
    </source>
</evidence>